<sequence>MALIDDSLQRNLMEILSRAKSSAIAVKWPSLSNASGKNTKQTARIGYYNARKRTPKKEDPSDKALEARLEVDDFLPVACRVIHDKKGYVPRDVQLTAVVAFVSSDDQQQQAGRMPRRMGQISTGEGKTLISALVAIYHALRHWNADDRMTPTRWTIAVTAKAGGWSNITTEKGGKA</sequence>
<evidence type="ECO:0000313" key="3">
    <source>
        <dbReference type="Proteomes" id="UP000000305"/>
    </source>
</evidence>
<dbReference type="HOGENOM" id="CLU_1526722_0_0_1"/>
<evidence type="ECO:0008006" key="4">
    <source>
        <dbReference type="Google" id="ProtNLM"/>
    </source>
</evidence>
<protein>
    <recommendedName>
        <fullName evidence="4">SecA family profile domain-containing protein</fullName>
    </recommendedName>
</protein>
<organism evidence="2 3">
    <name type="scientific">Daphnia pulex</name>
    <name type="common">Water flea</name>
    <dbReference type="NCBI Taxonomy" id="6669"/>
    <lineage>
        <taxon>Eukaryota</taxon>
        <taxon>Metazoa</taxon>
        <taxon>Ecdysozoa</taxon>
        <taxon>Arthropoda</taxon>
        <taxon>Crustacea</taxon>
        <taxon>Branchiopoda</taxon>
        <taxon>Diplostraca</taxon>
        <taxon>Cladocera</taxon>
        <taxon>Anomopoda</taxon>
        <taxon>Daphniidae</taxon>
        <taxon>Daphnia</taxon>
    </lineage>
</organism>
<dbReference type="KEGG" id="dpx:DAPPUDRAFT_117297"/>
<dbReference type="AlphaFoldDB" id="E9HS71"/>
<dbReference type="Gene3D" id="3.40.50.300">
    <property type="entry name" value="P-loop containing nucleotide triphosphate hydrolases"/>
    <property type="match status" value="1"/>
</dbReference>
<dbReference type="Proteomes" id="UP000000305">
    <property type="component" value="Unassembled WGS sequence"/>
</dbReference>
<reference evidence="2 3" key="1">
    <citation type="journal article" date="2011" name="Science">
        <title>The ecoresponsive genome of Daphnia pulex.</title>
        <authorList>
            <person name="Colbourne J.K."/>
            <person name="Pfrender M.E."/>
            <person name="Gilbert D."/>
            <person name="Thomas W.K."/>
            <person name="Tucker A."/>
            <person name="Oakley T.H."/>
            <person name="Tokishita S."/>
            <person name="Aerts A."/>
            <person name="Arnold G.J."/>
            <person name="Basu M.K."/>
            <person name="Bauer D.J."/>
            <person name="Caceres C.E."/>
            <person name="Carmel L."/>
            <person name="Casola C."/>
            <person name="Choi J.H."/>
            <person name="Detter J.C."/>
            <person name="Dong Q."/>
            <person name="Dusheyko S."/>
            <person name="Eads B.D."/>
            <person name="Frohlich T."/>
            <person name="Geiler-Samerotte K.A."/>
            <person name="Gerlach D."/>
            <person name="Hatcher P."/>
            <person name="Jogdeo S."/>
            <person name="Krijgsveld J."/>
            <person name="Kriventseva E.V."/>
            <person name="Kultz D."/>
            <person name="Laforsch C."/>
            <person name="Lindquist E."/>
            <person name="Lopez J."/>
            <person name="Manak J.R."/>
            <person name="Muller J."/>
            <person name="Pangilinan J."/>
            <person name="Patwardhan R.P."/>
            <person name="Pitluck S."/>
            <person name="Pritham E.J."/>
            <person name="Rechtsteiner A."/>
            <person name="Rho M."/>
            <person name="Rogozin I.B."/>
            <person name="Sakarya O."/>
            <person name="Salamov A."/>
            <person name="Schaack S."/>
            <person name="Shapiro H."/>
            <person name="Shiga Y."/>
            <person name="Skalitzky C."/>
            <person name="Smith Z."/>
            <person name="Souvorov A."/>
            <person name="Sung W."/>
            <person name="Tang Z."/>
            <person name="Tsuchiya D."/>
            <person name="Tu H."/>
            <person name="Vos H."/>
            <person name="Wang M."/>
            <person name="Wolf Y.I."/>
            <person name="Yamagata H."/>
            <person name="Yamada T."/>
            <person name="Ye Y."/>
            <person name="Shaw J.R."/>
            <person name="Andrews J."/>
            <person name="Crease T.J."/>
            <person name="Tang H."/>
            <person name="Lucas S.M."/>
            <person name="Robertson H.M."/>
            <person name="Bork P."/>
            <person name="Koonin E.V."/>
            <person name="Zdobnov E.M."/>
            <person name="Grigoriev I.V."/>
            <person name="Lynch M."/>
            <person name="Boore J.L."/>
        </authorList>
    </citation>
    <scope>NUCLEOTIDE SEQUENCE [LARGE SCALE GENOMIC DNA]</scope>
</reference>
<proteinExistence type="predicted"/>
<accession>E9HS71</accession>
<evidence type="ECO:0000313" key="2">
    <source>
        <dbReference type="EMBL" id="EFX65392.1"/>
    </source>
</evidence>
<name>E9HS71_DAPPU</name>
<dbReference type="EMBL" id="GL732746">
    <property type="protein sequence ID" value="EFX65392.1"/>
    <property type="molecule type" value="Genomic_DNA"/>
</dbReference>
<feature type="region of interest" description="Disordered" evidence="1">
    <location>
        <begin position="42"/>
        <end position="62"/>
    </location>
</feature>
<dbReference type="SUPFAM" id="SSF52540">
    <property type="entry name" value="P-loop containing nucleoside triphosphate hydrolases"/>
    <property type="match status" value="1"/>
</dbReference>
<dbReference type="InParanoid" id="E9HS71"/>
<dbReference type="InterPro" id="IPR027417">
    <property type="entry name" value="P-loop_NTPase"/>
</dbReference>
<evidence type="ECO:0000256" key="1">
    <source>
        <dbReference type="SAM" id="MobiDB-lite"/>
    </source>
</evidence>
<keyword evidence="3" id="KW-1185">Reference proteome</keyword>
<gene>
    <name evidence="2" type="ORF">DAPPUDRAFT_117297</name>
</gene>